<evidence type="ECO:0000256" key="2">
    <source>
        <dbReference type="ARBA" id="ARBA00023125"/>
    </source>
</evidence>
<keyword evidence="6" id="KW-1185">Reference proteome</keyword>
<feature type="domain" description="HTH araC/xylS-type" evidence="4">
    <location>
        <begin position="236"/>
        <end position="333"/>
    </location>
</feature>
<dbReference type="InterPro" id="IPR018062">
    <property type="entry name" value="HTH_AraC-typ_CS"/>
</dbReference>
<evidence type="ECO:0000256" key="1">
    <source>
        <dbReference type="ARBA" id="ARBA00023015"/>
    </source>
</evidence>
<dbReference type="InParanoid" id="E6W216"/>
<evidence type="ECO:0000259" key="4">
    <source>
        <dbReference type="PROSITE" id="PS01124"/>
    </source>
</evidence>
<keyword evidence="1" id="KW-0805">Transcription regulation</keyword>
<organism evidence="5 6">
    <name type="scientific">Desulfurispirillum indicum (strain ATCC BAA-1389 / DSM 22839 / S5)</name>
    <dbReference type="NCBI Taxonomy" id="653733"/>
    <lineage>
        <taxon>Bacteria</taxon>
        <taxon>Pseudomonadati</taxon>
        <taxon>Chrysiogenota</taxon>
        <taxon>Chrysiogenia</taxon>
        <taxon>Chrysiogenales</taxon>
        <taxon>Chrysiogenaceae</taxon>
        <taxon>Desulfurispirillum</taxon>
    </lineage>
</organism>
<dbReference type="Pfam" id="PF12833">
    <property type="entry name" value="HTH_18"/>
    <property type="match status" value="1"/>
</dbReference>
<dbReference type="eggNOG" id="COG2207">
    <property type="taxonomic scope" value="Bacteria"/>
</dbReference>
<dbReference type="GO" id="GO:0003700">
    <property type="term" value="F:DNA-binding transcription factor activity"/>
    <property type="evidence" value="ECO:0007669"/>
    <property type="project" value="InterPro"/>
</dbReference>
<dbReference type="HOGENOM" id="CLU_833485_0_0_0"/>
<dbReference type="PANTHER" id="PTHR47893:SF1">
    <property type="entry name" value="REGULATORY PROTEIN PCHR"/>
    <property type="match status" value="1"/>
</dbReference>
<name>E6W216_DESIS</name>
<dbReference type="STRING" id="653733.Selin_1915"/>
<dbReference type="Gene3D" id="1.10.10.60">
    <property type="entry name" value="Homeodomain-like"/>
    <property type="match status" value="1"/>
</dbReference>
<dbReference type="InterPro" id="IPR053142">
    <property type="entry name" value="PchR_regulatory_protein"/>
</dbReference>
<dbReference type="PROSITE" id="PS00041">
    <property type="entry name" value="HTH_ARAC_FAMILY_1"/>
    <property type="match status" value="1"/>
</dbReference>
<gene>
    <name evidence="5" type="ordered locus">Selin_1915</name>
</gene>
<proteinExistence type="predicted"/>
<dbReference type="EMBL" id="CP002432">
    <property type="protein sequence ID" value="ADU66642.1"/>
    <property type="molecule type" value="Genomic_DNA"/>
</dbReference>
<dbReference type="KEGG" id="din:Selin_1915"/>
<reference evidence="5 6" key="1">
    <citation type="submission" date="2010-12" db="EMBL/GenBank/DDBJ databases">
        <title>Complete sequence of Desulfurispirillum indicum S5.</title>
        <authorList>
            <consortium name="US DOE Joint Genome Institute"/>
            <person name="Lucas S."/>
            <person name="Copeland A."/>
            <person name="Lapidus A."/>
            <person name="Cheng J.-F."/>
            <person name="Goodwin L."/>
            <person name="Pitluck S."/>
            <person name="Chertkov O."/>
            <person name="Held B."/>
            <person name="Detter J.C."/>
            <person name="Han C."/>
            <person name="Tapia R."/>
            <person name="Land M."/>
            <person name="Hauser L."/>
            <person name="Kyrpides N."/>
            <person name="Ivanova N."/>
            <person name="Mikhailova N."/>
            <person name="Haggblom M."/>
            <person name="Rauschenbach I."/>
            <person name="Bini E."/>
            <person name="Woyke T."/>
        </authorList>
    </citation>
    <scope>NUCLEOTIDE SEQUENCE [LARGE SCALE GENOMIC DNA]</scope>
    <source>
        <strain evidence="6">ATCC BAA-1389 / DSM 22839 / S5</strain>
    </source>
</reference>
<dbReference type="GO" id="GO:0043565">
    <property type="term" value="F:sequence-specific DNA binding"/>
    <property type="evidence" value="ECO:0007669"/>
    <property type="project" value="InterPro"/>
</dbReference>
<dbReference type="SUPFAM" id="SSF46689">
    <property type="entry name" value="Homeodomain-like"/>
    <property type="match status" value="2"/>
</dbReference>
<dbReference type="AlphaFoldDB" id="E6W216"/>
<protein>
    <submittedName>
        <fullName evidence="5">Helix-turn-helix-domain containing protein AraC type</fullName>
    </submittedName>
</protein>
<evidence type="ECO:0000313" key="6">
    <source>
        <dbReference type="Proteomes" id="UP000002572"/>
    </source>
</evidence>
<dbReference type="SMART" id="SM00342">
    <property type="entry name" value="HTH_ARAC"/>
    <property type="match status" value="1"/>
</dbReference>
<dbReference type="InterPro" id="IPR009057">
    <property type="entry name" value="Homeodomain-like_sf"/>
</dbReference>
<evidence type="ECO:0000256" key="3">
    <source>
        <dbReference type="ARBA" id="ARBA00023163"/>
    </source>
</evidence>
<sequence>MEKDPPDVTILDQCRTLYEDRGFFVVQHDRRESRGTCLRAGVSPQVGRGWMDIRELRDGISLGRCDCVIHSPHEYSYPNFSCNLGFNMLLCGGFQLGIPELGLSEQVQAGDLWLCSGRVEEVRYRHQPHTTMRGLSLDIPVHVLDQWREQLPQRFSRNLDALLSRDPAVCMRLTHHRPTISRLATRLLAQSCSDVCDELRLESQALDILAVFLGLDISAEETRRHCGGSRRSVAIDEAVDILCSEWVDPPTIAALARRVALNECYLKTGFRQRLGMTIGEYVRKLRMQKALELLETGEHSVLEVALMVGYSCPGHFSGAFRQFHGRLPSNCIR</sequence>
<keyword evidence="3" id="KW-0804">Transcription</keyword>
<dbReference type="PANTHER" id="PTHR47893">
    <property type="entry name" value="REGULATORY PROTEIN PCHR"/>
    <property type="match status" value="1"/>
</dbReference>
<dbReference type="Proteomes" id="UP000002572">
    <property type="component" value="Chromosome"/>
</dbReference>
<keyword evidence="2" id="KW-0238">DNA-binding</keyword>
<dbReference type="InterPro" id="IPR018060">
    <property type="entry name" value="HTH_AraC"/>
</dbReference>
<accession>E6W216</accession>
<dbReference type="RefSeq" id="WP_013506522.1">
    <property type="nucleotide sequence ID" value="NC_014836.1"/>
</dbReference>
<evidence type="ECO:0000313" key="5">
    <source>
        <dbReference type="EMBL" id="ADU66642.1"/>
    </source>
</evidence>
<dbReference type="PROSITE" id="PS01124">
    <property type="entry name" value="HTH_ARAC_FAMILY_2"/>
    <property type="match status" value="1"/>
</dbReference>